<feature type="transmembrane region" description="Helical" evidence="1">
    <location>
        <begin position="40"/>
        <end position="57"/>
    </location>
</feature>
<name>A0A2R8CB86_9RHOB</name>
<sequence>MDFDADNIARLGYLGLLGAAVLMWFVTYNRGSLGKTLQQALIWVFIFMGVIAVVGLWEDIRTTTAPYGRMTTTDNSIIVPRARDGHYYLQLLVNGKPVDFLVDTGASQIVLSQEDSEKIGIVMNDLNYFGRALTANGEVRTAPIKLDNVVLGPFEDRNLTAWVNEGEMDQSLLGMEYLQRFSTLQISPQSLTLAR</sequence>
<dbReference type="InterPro" id="IPR021109">
    <property type="entry name" value="Peptidase_aspartic_dom_sf"/>
</dbReference>
<protein>
    <recommendedName>
        <fullName evidence="4">Peptidase A2 domain-containing protein</fullName>
    </recommendedName>
</protein>
<dbReference type="SUPFAM" id="SSF50630">
    <property type="entry name" value="Acid proteases"/>
    <property type="match status" value="1"/>
</dbReference>
<keyword evidence="1" id="KW-0812">Transmembrane</keyword>
<dbReference type="OrthoDB" id="7595324at2"/>
<organism evidence="2 3">
    <name type="scientific">Falsiruegeria mediterranea M17</name>
    <dbReference type="NCBI Taxonomy" id="1200281"/>
    <lineage>
        <taxon>Bacteria</taxon>
        <taxon>Pseudomonadati</taxon>
        <taxon>Pseudomonadota</taxon>
        <taxon>Alphaproteobacteria</taxon>
        <taxon>Rhodobacterales</taxon>
        <taxon>Roseobacteraceae</taxon>
        <taxon>Falsiruegeria</taxon>
    </lineage>
</organism>
<dbReference type="Gene3D" id="2.40.70.10">
    <property type="entry name" value="Acid Proteases"/>
    <property type="match status" value="1"/>
</dbReference>
<keyword evidence="1" id="KW-1133">Transmembrane helix</keyword>
<evidence type="ECO:0000256" key="1">
    <source>
        <dbReference type="SAM" id="Phobius"/>
    </source>
</evidence>
<accession>A0A2R8CB86</accession>
<dbReference type="RefSeq" id="WP_108789277.1">
    <property type="nucleotide sequence ID" value="NZ_ONZG01000008.1"/>
</dbReference>
<gene>
    <name evidence="2" type="ORF">TRM7615_03202</name>
</gene>
<dbReference type="Proteomes" id="UP000244898">
    <property type="component" value="Unassembled WGS sequence"/>
</dbReference>
<keyword evidence="1" id="KW-0472">Membrane</keyword>
<evidence type="ECO:0008006" key="4">
    <source>
        <dbReference type="Google" id="ProtNLM"/>
    </source>
</evidence>
<dbReference type="CDD" id="cd05483">
    <property type="entry name" value="retropepsin_like_bacteria"/>
    <property type="match status" value="1"/>
</dbReference>
<evidence type="ECO:0000313" key="2">
    <source>
        <dbReference type="EMBL" id="SPJ29681.1"/>
    </source>
</evidence>
<reference evidence="3" key="1">
    <citation type="submission" date="2018-03" db="EMBL/GenBank/DDBJ databases">
        <authorList>
            <person name="Rodrigo-Torres L."/>
            <person name="Arahal R. D."/>
            <person name="Lucena T."/>
        </authorList>
    </citation>
    <scope>NUCLEOTIDE SEQUENCE [LARGE SCALE GENOMIC DNA]</scope>
    <source>
        <strain evidence="3">CECT 7615</strain>
    </source>
</reference>
<feature type="transmembrane region" description="Helical" evidence="1">
    <location>
        <begin position="12"/>
        <end position="28"/>
    </location>
</feature>
<dbReference type="InterPro" id="IPR011969">
    <property type="entry name" value="Clan_AA_Asp_peptidase_C"/>
</dbReference>
<dbReference type="InterPro" id="IPR034122">
    <property type="entry name" value="Retropepsin-like_bacterial"/>
</dbReference>
<dbReference type="EMBL" id="ONZG01000008">
    <property type="protein sequence ID" value="SPJ29681.1"/>
    <property type="molecule type" value="Genomic_DNA"/>
</dbReference>
<keyword evidence="3" id="KW-1185">Reference proteome</keyword>
<proteinExistence type="predicted"/>
<dbReference type="NCBIfam" id="TIGR02281">
    <property type="entry name" value="clan_AA_DTGA"/>
    <property type="match status" value="1"/>
</dbReference>
<dbReference type="AlphaFoldDB" id="A0A2R8CB86"/>
<dbReference type="Pfam" id="PF13975">
    <property type="entry name" value="gag-asp_proteas"/>
    <property type="match status" value="1"/>
</dbReference>
<evidence type="ECO:0000313" key="3">
    <source>
        <dbReference type="Proteomes" id="UP000244898"/>
    </source>
</evidence>